<protein>
    <recommendedName>
        <fullName evidence="12">Phosphatidylserine decarboxylase proenzyme</fullName>
        <ecNumber evidence="12">4.1.1.65</ecNumber>
    </recommendedName>
    <component>
        <recommendedName>
            <fullName evidence="12">Phosphatidylserine decarboxylase alpha chain</fullName>
        </recommendedName>
    </component>
    <component>
        <recommendedName>
            <fullName evidence="12">Phosphatidylserine decarboxylase beta chain</fullName>
        </recommendedName>
    </component>
</protein>
<feature type="modified residue" description="Pyruvic acid (Ser); by autocatalysis" evidence="12">
    <location>
        <position position="249"/>
    </location>
</feature>
<keyword evidence="5 12" id="KW-0443">Lipid metabolism</keyword>
<keyword evidence="2 12" id="KW-1003">Cell membrane</keyword>
<keyword evidence="11 12" id="KW-0670">Pyruvate</keyword>
<feature type="chain" id="PRO_5023471281" description="Phosphatidylserine decarboxylase alpha chain" evidence="12">
    <location>
        <begin position="249"/>
        <end position="280"/>
    </location>
</feature>
<dbReference type="EC" id="4.1.1.65" evidence="12"/>
<keyword evidence="10 12" id="KW-1208">Phospholipid metabolism</keyword>
<dbReference type="HAMAP" id="MF_00662">
    <property type="entry name" value="PS_decarb_PSD_B_type1"/>
    <property type="match status" value="1"/>
</dbReference>
<dbReference type="RefSeq" id="WP_009143856.1">
    <property type="nucleotide sequence ID" value="NZ_GL831045.1"/>
</dbReference>
<proteinExistence type="inferred from homology"/>
<comment type="catalytic activity">
    <reaction evidence="12">
        <text>a 1,2-diacyl-sn-glycero-3-phospho-L-serine + H(+) = a 1,2-diacyl-sn-glycero-3-phosphoethanolamine + CO2</text>
        <dbReference type="Rhea" id="RHEA:20828"/>
        <dbReference type="ChEBI" id="CHEBI:15378"/>
        <dbReference type="ChEBI" id="CHEBI:16526"/>
        <dbReference type="ChEBI" id="CHEBI:57262"/>
        <dbReference type="ChEBI" id="CHEBI:64612"/>
        <dbReference type="EC" id="4.1.1.65"/>
    </reaction>
</comment>
<comment type="pathway">
    <text evidence="1">Lipid metabolism.</text>
</comment>
<keyword evidence="9 12" id="KW-0456">Lyase</keyword>
<dbReference type="InterPro" id="IPR003817">
    <property type="entry name" value="PS_Dcarbxylase"/>
</dbReference>
<name>E8LLR8_SUCHY</name>
<keyword evidence="8 12" id="KW-0594">Phospholipid biosynthesis</keyword>
<dbReference type="Pfam" id="PF02666">
    <property type="entry name" value="PS_Dcarbxylase"/>
    <property type="match status" value="1"/>
</dbReference>
<gene>
    <name evidence="12 14" type="primary">psd</name>
    <name evidence="14" type="ORF">HMPREF9444_01688</name>
</gene>
<dbReference type="NCBIfam" id="TIGR00163">
    <property type="entry name" value="PS_decarb"/>
    <property type="match status" value="1"/>
</dbReference>
<feature type="transmembrane region" description="Helical" evidence="13">
    <location>
        <begin position="193"/>
        <end position="214"/>
    </location>
</feature>
<comment type="pathway">
    <text evidence="12">Phospholipid metabolism; phosphatidylethanolamine biosynthesis; phosphatidylethanolamine from CDP-diacylglycerol: step 2/2.</text>
</comment>
<evidence type="ECO:0000256" key="7">
    <source>
        <dbReference type="ARBA" id="ARBA00023145"/>
    </source>
</evidence>
<keyword evidence="15" id="KW-1185">Reference proteome</keyword>
<dbReference type="OrthoDB" id="9802030at2"/>
<comment type="caution">
    <text evidence="14">The sequence shown here is derived from an EMBL/GenBank/DDBJ whole genome shotgun (WGS) entry which is preliminary data.</text>
</comment>
<keyword evidence="4 12" id="KW-0210">Decarboxylase</keyword>
<dbReference type="EMBL" id="AEVO01000113">
    <property type="protein sequence ID" value="EFY06539.1"/>
    <property type="molecule type" value="Genomic_DNA"/>
</dbReference>
<evidence type="ECO:0000256" key="9">
    <source>
        <dbReference type="ARBA" id="ARBA00023239"/>
    </source>
</evidence>
<evidence type="ECO:0000256" key="12">
    <source>
        <dbReference type="HAMAP-Rule" id="MF_00662"/>
    </source>
</evidence>
<dbReference type="UniPathway" id="UPA00558">
    <property type="reaction ID" value="UER00616"/>
</dbReference>
<evidence type="ECO:0000256" key="4">
    <source>
        <dbReference type="ARBA" id="ARBA00022793"/>
    </source>
</evidence>
<keyword evidence="13" id="KW-0812">Transmembrane</keyword>
<evidence type="ECO:0000256" key="2">
    <source>
        <dbReference type="ARBA" id="ARBA00022475"/>
    </source>
</evidence>
<dbReference type="PANTHER" id="PTHR10067">
    <property type="entry name" value="PHOSPHATIDYLSERINE DECARBOXYLASE"/>
    <property type="match status" value="1"/>
</dbReference>
<organism evidence="14 15">
    <name type="scientific">Succinatimonas hippei (strain DSM 22608 / JCM 16073 / KCTC 15190 / YIT 12066)</name>
    <dbReference type="NCBI Taxonomy" id="762983"/>
    <lineage>
        <taxon>Bacteria</taxon>
        <taxon>Pseudomonadati</taxon>
        <taxon>Pseudomonadota</taxon>
        <taxon>Gammaproteobacteria</taxon>
        <taxon>Aeromonadales</taxon>
        <taxon>Succinivibrionaceae</taxon>
        <taxon>Succinatimonas</taxon>
    </lineage>
</organism>
<feature type="site" description="Cleavage (non-hydrolytic); by autocatalysis" evidence="12">
    <location>
        <begin position="248"/>
        <end position="249"/>
    </location>
</feature>
<feature type="active site" description="Charge relay system; for autoendoproteolytic cleavage activity" evidence="12">
    <location>
        <position position="91"/>
    </location>
</feature>
<evidence type="ECO:0000256" key="13">
    <source>
        <dbReference type="SAM" id="Phobius"/>
    </source>
</evidence>
<evidence type="ECO:0000256" key="10">
    <source>
        <dbReference type="ARBA" id="ARBA00023264"/>
    </source>
</evidence>
<evidence type="ECO:0000256" key="11">
    <source>
        <dbReference type="ARBA" id="ARBA00023317"/>
    </source>
</evidence>
<comment type="PTM">
    <text evidence="12">Is synthesized initially as an inactive proenzyme. Formation of the active enzyme involves a self-maturation process in which the active site pyruvoyl group is generated from an internal serine residue via an autocatalytic post-translational modification. Two non-identical subunits are generated from the proenzyme in this reaction, and the pyruvate is formed at the N-terminus of the alpha chain, which is derived from the carboxyl end of the proenzyme. The autoendoproteolytic cleavage occurs by a canonical serine protease mechanism, in which the side chain hydroxyl group of the serine supplies its oxygen atom to form the C-terminus of the beta chain, while the remainder of the serine residue undergoes an oxidative deamination to produce ammonia and the pyruvoyl prosthetic group on the alpha chain. During this reaction, the Ser that is part of the protease active site of the proenzyme becomes the pyruvoyl prosthetic group, which constitutes an essential element of the active site of the mature decarboxylase.</text>
</comment>
<feature type="active site" description="Charge relay system; for autoendoproteolytic cleavage activity" evidence="12">
    <location>
        <position position="249"/>
    </location>
</feature>
<dbReference type="GO" id="GO:0006646">
    <property type="term" value="P:phosphatidylethanolamine biosynthetic process"/>
    <property type="evidence" value="ECO:0007669"/>
    <property type="project" value="UniProtKB-UniRule"/>
</dbReference>
<keyword evidence="3 12" id="KW-0444">Lipid biosynthesis</keyword>
<dbReference type="GO" id="GO:0005886">
    <property type="term" value="C:plasma membrane"/>
    <property type="evidence" value="ECO:0007669"/>
    <property type="project" value="UniProtKB-SubCell"/>
</dbReference>
<keyword evidence="13" id="KW-1133">Transmembrane helix</keyword>
<evidence type="ECO:0000256" key="1">
    <source>
        <dbReference type="ARBA" id="ARBA00005189"/>
    </source>
</evidence>
<feature type="chain" id="PRO_5023471280" description="Phosphatidylserine decarboxylase beta chain" evidence="12">
    <location>
        <begin position="1"/>
        <end position="248"/>
    </location>
</feature>
<feature type="active site" description="Schiff-base intermediate with substrate; via pyruvic acid; for decarboxylase activity" evidence="12">
    <location>
        <position position="249"/>
    </location>
</feature>
<evidence type="ECO:0000313" key="14">
    <source>
        <dbReference type="EMBL" id="EFY06539.1"/>
    </source>
</evidence>
<keyword evidence="7 12" id="KW-0865">Zymogen</keyword>
<keyword evidence="6 12" id="KW-0472">Membrane</keyword>
<comment type="cofactor">
    <cofactor evidence="12">
        <name>pyruvate</name>
        <dbReference type="ChEBI" id="CHEBI:15361"/>
    </cofactor>
    <text evidence="12">Binds 1 pyruvoyl group covalently per subunit.</text>
</comment>
<dbReference type="GO" id="GO:0004609">
    <property type="term" value="F:phosphatidylserine decarboxylase activity"/>
    <property type="evidence" value="ECO:0007669"/>
    <property type="project" value="UniProtKB-UniRule"/>
</dbReference>
<dbReference type="Proteomes" id="UP000018458">
    <property type="component" value="Unassembled WGS sequence"/>
</dbReference>
<dbReference type="InterPro" id="IPR033177">
    <property type="entry name" value="PSD-B"/>
</dbReference>
<dbReference type="AlphaFoldDB" id="E8LLR8"/>
<evidence type="ECO:0000256" key="5">
    <source>
        <dbReference type="ARBA" id="ARBA00023098"/>
    </source>
</evidence>
<comment type="subcellular location">
    <subcellularLocation>
        <location evidence="12">Cell membrane</location>
        <topology evidence="12">Peripheral membrane protein</topology>
    </subcellularLocation>
</comment>
<evidence type="ECO:0000313" key="15">
    <source>
        <dbReference type="Proteomes" id="UP000018458"/>
    </source>
</evidence>
<sequence length="280" mass="31039">MSLISTALKISEALTPLSTLTYLSSKITDVPLGKVTQFLIKEFIKTYKIDVNDYENPDISSYKTFNEFFIRKVRPDLRPIDEKAIAVSPVDGTVGQADKIIAGRLIQAKGIDYSLSALLGGKPDDSAPFEDGDFACIYLSPANYHRIHMPIDGKLVKTVHVPGKHFPVGHKNISYMPDLYTKNERLVCFFDTAIGSFALVMVGAALVGSINTVWDGTVVRRKNIEEKSFIDKDIRYKKGDEIGHFKYGSTVICLWGKDQGNLAPEFVPGNPILFGKAMIK</sequence>
<dbReference type="PANTHER" id="PTHR10067:SF6">
    <property type="entry name" value="PHOSPHATIDYLSERINE DECARBOXYLASE PROENZYME, MITOCHONDRIAL"/>
    <property type="match status" value="1"/>
</dbReference>
<reference evidence="14 15" key="1">
    <citation type="submission" date="2011-01" db="EMBL/GenBank/DDBJ databases">
        <authorList>
            <person name="Weinstock G."/>
            <person name="Sodergren E."/>
            <person name="Clifton S."/>
            <person name="Fulton L."/>
            <person name="Fulton B."/>
            <person name="Courtney L."/>
            <person name="Fronick C."/>
            <person name="Harrison M."/>
            <person name="Strong C."/>
            <person name="Farmer C."/>
            <person name="Delahaunty K."/>
            <person name="Markovic C."/>
            <person name="Hall O."/>
            <person name="Minx P."/>
            <person name="Tomlinson C."/>
            <person name="Mitreva M."/>
            <person name="Hou S."/>
            <person name="Chen J."/>
            <person name="Wollam A."/>
            <person name="Pepin K.H."/>
            <person name="Johnson M."/>
            <person name="Bhonagiri V."/>
            <person name="Zhang X."/>
            <person name="Suruliraj S."/>
            <person name="Warren W."/>
            <person name="Chinwalla A."/>
            <person name="Mardis E.R."/>
            <person name="Wilson R.K."/>
        </authorList>
    </citation>
    <scope>NUCLEOTIDE SEQUENCE [LARGE SCALE GENOMIC DNA]</scope>
    <source>
        <strain evidence="15">DSM 22608 / JCM 16073 / KCTC 15190 / YIT 12066</strain>
    </source>
</reference>
<comment type="subunit">
    <text evidence="12">Heterodimer of a large membrane-associated beta subunit and a small pyruvoyl-containing alpha subunit.</text>
</comment>
<evidence type="ECO:0000256" key="6">
    <source>
        <dbReference type="ARBA" id="ARBA00023136"/>
    </source>
</evidence>
<comment type="similarity">
    <text evidence="12">Belongs to the phosphatidylserine decarboxylase family. PSD-B subfamily. Prokaryotic type I sub-subfamily.</text>
</comment>
<dbReference type="STRING" id="762983.HMPREF9444_01688"/>
<evidence type="ECO:0000256" key="8">
    <source>
        <dbReference type="ARBA" id="ARBA00023209"/>
    </source>
</evidence>
<feature type="active site" description="Charge relay system; for autoendoproteolytic cleavage activity" evidence="12">
    <location>
        <position position="148"/>
    </location>
</feature>
<comment type="function">
    <text evidence="12">Catalyzes the formation of phosphatidylethanolamine (PtdEtn) from phosphatidylserine (PtdSer).</text>
</comment>
<evidence type="ECO:0000256" key="3">
    <source>
        <dbReference type="ARBA" id="ARBA00022516"/>
    </source>
</evidence>
<dbReference type="HOGENOM" id="CLU_029061_4_0_6"/>
<dbReference type="eggNOG" id="COG0688">
    <property type="taxonomic scope" value="Bacteria"/>
</dbReference>
<accession>E8LLR8</accession>
<dbReference type="InterPro" id="IPR033178">
    <property type="entry name" value="PSD_type1_pro"/>
</dbReference>